<protein>
    <submittedName>
        <fullName evidence="1">Uncharacterized protein</fullName>
    </submittedName>
</protein>
<dbReference type="Proteomes" id="UP000790709">
    <property type="component" value="Unassembled WGS sequence"/>
</dbReference>
<accession>A0ACB8BVD6</accession>
<evidence type="ECO:0000313" key="1">
    <source>
        <dbReference type="EMBL" id="KAH7929916.1"/>
    </source>
</evidence>
<organism evidence="1 2">
    <name type="scientific">Leucogyrophana mollusca</name>
    <dbReference type="NCBI Taxonomy" id="85980"/>
    <lineage>
        <taxon>Eukaryota</taxon>
        <taxon>Fungi</taxon>
        <taxon>Dikarya</taxon>
        <taxon>Basidiomycota</taxon>
        <taxon>Agaricomycotina</taxon>
        <taxon>Agaricomycetes</taxon>
        <taxon>Agaricomycetidae</taxon>
        <taxon>Boletales</taxon>
        <taxon>Boletales incertae sedis</taxon>
        <taxon>Leucogyrophana</taxon>
    </lineage>
</organism>
<gene>
    <name evidence="1" type="ORF">BV22DRAFT_91449</name>
</gene>
<proteinExistence type="predicted"/>
<name>A0ACB8BVD6_9AGAM</name>
<comment type="caution">
    <text evidence="1">The sequence shown here is derived from an EMBL/GenBank/DDBJ whole genome shotgun (WGS) entry which is preliminary data.</text>
</comment>
<sequence>MCPLRSRTSFHPAAQYMDFTSITGMMAIILPMQTPTILKHALNADSRSVAVYGDRVRRLDGLQRSVPHTRISIPVHFALVHGPAPPAALEVLFYLTTRAYARCTPETAEDNERPAPGSFAAPAMRNQCLPATLWHGADAVYYQVLTPHAECASCG</sequence>
<reference evidence="1" key="1">
    <citation type="journal article" date="2021" name="New Phytol.">
        <title>Evolutionary innovations through gain and loss of genes in the ectomycorrhizal Boletales.</title>
        <authorList>
            <person name="Wu G."/>
            <person name="Miyauchi S."/>
            <person name="Morin E."/>
            <person name="Kuo A."/>
            <person name="Drula E."/>
            <person name="Varga T."/>
            <person name="Kohler A."/>
            <person name="Feng B."/>
            <person name="Cao Y."/>
            <person name="Lipzen A."/>
            <person name="Daum C."/>
            <person name="Hundley H."/>
            <person name="Pangilinan J."/>
            <person name="Johnson J."/>
            <person name="Barry K."/>
            <person name="LaButti K."/>
            <person name="Ng V."/>
            <person name="Ahrendt S."/>
            <person name="Min B."/>
            <person name="Choi I.G."/>
            <person name="Park H."/>
            <person name="Plett J.M."/>
            <person name="Magnuson J."/>
            <person name="Spatafora J.W."/>
            <person name="Nagy L.G."/>
            <person name="Henrissat B."/>
            <person name="Grigoriev I.V."/>
            <person name="Yang Z.L."/>
            <person name="Xu J."/>
            <person name="Martin F.M."/>
        </authorList>
    </citation>
    <scope>NUCLEOTIDE SEQUENCE</scope>
    <source>
        <strain evidence="1">KUC20120723A-06</strain>
    </source>
</reference>
<evidence type="ECO:0000313" key="2">
    <source>
        <dbReference type="Proteomes" id="UP000790709"/>
    </source>
</evidence>
<dbReference type="EMBL" id="MU266336">
    <property type="protein sequence ID" value="KAH7929916.1"/>
    <property type="molecule type" value="Genomic_DNA"/>
</dbReference>
<keyword evidence="2" id="KW-1185">Reference proteome</keyword>